<dbReference type="EMBL" id="MCFL01000041">
    <property type="protein sequence ID" value="ORZ32821.1"/>
    <property type="molecule type" value="Genomic_DNA"/>
</dbReference>
<feature type="region of interest" description="Disordered" evidence="1">
    <location>
        <begin position="390"/>
        <end position="507"/>
    </location>
</feature>
<name>A0A1Y2HG11_9FUNG</name>
<feature type="compositionally biased region" description="Polar residues" evidence="1">
    <location>
        <begin position="390"/>
        <end position="404"/>
    </location>
</feature>
<reference evidence="2 3" key="1">
    <citation type="submission" date="2016-07" db="EMBL/GenBank/DDBJ databases">
        <title>Pervasive Adenine N6-methylation of Active Genes in Fungi.</title>
        <authorList>
            <consortium name="DOE Joint Genome Institute"/>
            <person name="Mondo S.J."/>
            <person name="Dannebaum R.O."/>
            <person name="Kuo R.C."/>
            <person name="Labutti K."/>
            <person name="Haridas S."/>
            <person name="Kuo A."/>
            <person name="Salamov A."/>
            <person name="Ahrendt S.R."/>
            <person name="Lipzen A."/>
            <person name="Sullivan W."/>
            <person name="Andreopoulos W.B."/>
            <person name="Clum A."/>
            <person name="Lindquist E."/>
            <person name="Daum C."/>
            <person name="Ramamoorthy G.K."/>
            <person name="Gryganskyi A."/>
            <person name="Culley D."/>
            <person name="Magnuson J.K."/>
            <person name="James T.Y."/>
            <person name="O'Malley M.A."/>
            <person name="Stajich J.E."/>
            <person name="Spatafora J.W."/>
            <person name="Visel A."/>
            <person name="Grigoriev I.V."/>
        </authorList>
    </citation>
    <scope>NUCLEOTIDE SEQUENCE [LARGE SCALE GENOMIC DNA]</scope>
    <source>
        <strain evidence="2 3">PL171</strain>
    </source>
</reference>
<feature type="region of interest" description="Disordered" evidence="1">
    <location>
        <begin position="272"/>
        <end position="340"/>
    </location>
</feature>
<feature type="compositionally biased region" description="Basic and acidic residues" evidence="1">
    <location>
        <begin position="483"/>
        <end position="492"/>
    </location>
</feature>
<feature type="compositionally biased region" description="Basic and acidic residues" evidence="1">
    <location>
        <begin position="296"/>
        <end position="310"/>
    </location>
</feature>
<gene>
    <name evidence="2" type="ORF">BCR44DRAFT_1439357</name>
</gene>
<evidence type="ECO:0000313" key="3">
    <source>
        <dbReference type="Proteomes" id="UP000193411"/>
    </source>
</evidence>
<feature type="compositionally biased region" description="Basic and acidic residues" evidence="1">
    <location>
        <begin position="458"/>
        <end position="472"/>
    </location>
</feature>
<keyword evidence="3" id="KW-1185">Reference proteome</keyword>
<evidence type="ECO:0000256" key="1">
    <source>
        <dbReference type="SAM" id="MobiDB-lite"/>
    </source>
</evidence>
<feature type="compositionally biased region" description="Acidic residues" evidence="1">
    <location>
        <begin position="497"/>
        <end position="507"/>
    </location>
</feature>
<feature type="non-terminal residue" evidence="2">
    <location>
        <position position="507"/>
    </location>
</feature>
<feature type="compositionally biased region" description="Basic and acidic residues" evidence="1">
    <location>
        <begin position="405"/>
        <end position="416"/>
    </location>
</feature>
<organism evidence="2 3">
    <name type="scientific">Catenaria anguillulae PL171</name>
    <dbReference type="NCBI Taxonomy" id="765915"/>
    <lineage>
        <taxon>Eukaryota</taxon>
        <taxon>Fungi</taxon>
        <taxon>Fungi incertae sedis</taxon>
        <taxon>Blastocladiomycota</taxon>
        <taxon>Blastocladiomycetes</taxon>
        <taxon>Blastocladiales</taxon>
        <taxon>Catenariaceae</taxon>
        <taxon>Catenaria</taxon>
    </lineage>
</organism>
<evidence type="ECO:0000313" key="2">
    <source>
        <dbReference type="EMBL" id="ORZ32821.1"/>
    </source>
</evidence>
<dbReference type="AlphaFoldDB" id="A0A1Y2HG11"/>
<proteinExistence type="predicted"/>
<sequence length="507" mass="54789">MIDALTVQHVLRSTFVLFARWAMESTELAAVGQGSRWDLAVPGMVAARMVQVVVQADAVGSDIVLGHLVEYVKVFVGTAAKVFAAETEGVQSSEGGTGEVMPSVWTSQLVVLAEALSSPQNTRVPTAITYPISVALLTLAASSPNRALAHIPAQLSASLPVLPRASSSLIDANAHDSDSDSPVSSPPSTSDNNLLILYQVTQPNFWLEAALALYSAANARAHALTVARYLLADMQDGDARCALETHELAAWVCVIEKELAEAELEVCCHQGLGSKTSRGQKSRDFGHANEQQAIPDQRRANVMHDDDEHKPTHHHVPPTPSTATDSLSAATPLRLPPPPILTPTTARNTFPNDLAPWYLTPVSTHSHASLSISGYPDDEVPDFATTPCVSQTNARASKRLTSSENQHHTSTRPDRQCRKRERSRSEDLVQPPVHTDKQEASSRKAARTRTRTSATAKVLEHMGSRSDNEQDQGRAALLTSAIRDAKSSRVEIVEPLSETDEPDEFLM</sequence>
<accession>A0A1Y2HG11</accession>
<comment type="caution">
    <text evidence="2">The sequence shown here is derived from an EMBL/GenBank/DDBJ whole genome shotgun (WGS) entry which is preliminary data.</text>
</comment>
<feature type="compositionally biased region" description="Low complexity" evidence="1">
    <location>
        <begin position="321"/>
        <end position="333"/>
    </location>
</feature>
<dbReference type="Proteomes" id="UP000193411">
    <property type="component" value="Unassembled WGS sequence"/>
</dbReference>
<protein>
    <submittedName>
        <fullName evidence="2">Uncharacterized protein</fullName>
    </submittedName>
</protein>